<evidence type="ECO:0000313" key="2">
    <source>
        <dbReference type="EMBL" id="QSJ03986.1"/>
    </source>
</evidence>
<dbReference type="GO" id="GO:0110154">
    <property type="term" value="P:RNA decapping"/>
    <property type="evidence" value="ECO:0007669"/>
    <property type="project" value="TreeGrafter"/>
</dbReference>
<sequence length="225" mass="25821">MENVYQAIDGSQYKRIFVVGDLHGCWLDLNEEMYKVQFDTQTDLLISVGDLIDRGTHNIECLELLNQPWFKAVIGNHEIMALDAVTTKPNTAEADMRFAHWFRNGGTWFVEQSVEQIDKTIELFHKVALLPYLIEVTIDDRKVVIGHADYPSNTYTFGKPVNLTDVVWSRDRMVRNQNSRSVVITGADEFYFGHTPVKDPKQFKNQNYIDTGAVFGGRLTMVQIK</sequence>
<dbReference type="GO" id="GO:0008803">
    <property type="term" value="F:bis(5'-nucleosyl)-tetraphosphatase (symmetrical) activity"/>
    <property type="evidence" value="ECO:0007669"/>
    <property type="project" value="TreeGrafter"/>
</dbReference>
<feature type="domain" description="Calcineurin-like phosphoesterase" evidence="1">
    <location>
        <begin position="15"/>
        <end position="163"/>
    </location>
</feature>
<dbReference type="RefSeq" id="YP_010115020.1">
    <property type="nucleotide sequence ID" value="NC_055921.1"/>
</dbReference>
<dbReference type="InterPro" id="IPR029052">
    <property type="entry name" value="Metallo-depent_PP-like"/>
</dbReference>
<protein>
    <submittedName>
        <fullName evidence="2">Serine/threonine-protein phosphatase</fullName>
    </submittedName>
</protein>
<keyword evidence="3" id="KW-1185">Reference proteome</keyword>
<accession>A0A898KA11</accession>
<name>A0A898KA11_9CAUD</name>
<dbReference type="GeneID" id="65133624"/>
<dbReference type="PANTHER" id="PTHR42850:SF10">
    <property type="entry name" value="SERINE_THREONINE-PROTEIN PHOSPHATASE 1"/>
    <property type="match status" value="1"/>
</dbReference>
<dbReference type="InterPro" id="IPR004843">
    <property type="entry name" value="Calcineurin-like_PHP"/>
</dbReference>
<dbReference type="EMBL" id="MW544066">
    <property type="protein sequence ID" value="QSJ03986.1"/>
    <property type="molecule type" value="Genomic_DNA"/>
</dbReference>
<organism evidence="2 3">
    <name type="scientific">Salmonella phage vB_SalP_TR2</name>
    <dbReference type="NCBI Taxonomy" id="2812854"/>
    <lineage>
        <taxon>Viruses</taxon>
        <taxon>Duplodnaviria</taxon>
        <taxon>Heunggongvirae</taxon>
        <taxon>Uroviricota</taxon>
        <taxon>Caudoviricetes</taxon>
        <taxon>Schitoviridae</taxon>
        <taxon>Triduovirus</taxon>
        <taxon>Triduovirus Tr2</taxon>
    </lineage>
</organism>
<proteinExistence type="predicted"/>
<dbReference type="Pfam" id="PF00149">
    <property type="entry name" value="Metallophos"/>
    <property type="match status" value="1"/>
</dbReference>
<evidence type="ECO:0000259" key="1">
    <source>
        <dbReference type="Pfam" id="PF00149"/>
    </source>
</evidence>
<dbReference type="GO" id="GO:0016791">
    <property type="term" value="F:phosphatase activity"/>
    <property type="evidence" value="ECO:0007669"/>
    <property type="project" value="TreeGrafter"/>
</dbReference>
<dbReference type="Gene3D" id="3.60.21.10">
    <property type="match status" value="1"/>
</dbReference>
<evidence type="ECO:0000313" key="3">
    <source>
        <dbReference type="Proteomes" id="UP000662760"/>
    </source>
</evidence>
<dbReference type="KEGG" id="vg:65133624"/>
<reference evidence="2" key="1">
    <citation type="submission" date="2021-01" db="EMBL/GenBank/DDBJ databases">
        <authorList>
            <person name="Shang Y."/>
        </authorList>
    </citation>
    <scope>NUCLEOTIDE SEQUENCE</scope>
</reference>
<dbReference type="SUPFAM" id="SSF56300">
    <property type="entry name" value="Metallo-dependent phosphatases"/>
    <property type="match status" value="1"/>
</dbReference>
<dbReference type="InterPro" id="IPR050126">
    <property type="entry name" value="Ap4A_hydrolase"/>
</dbReference>
<dbReference type="PANTHER" id="PTHR42850">
    <property type="entry name" value="METALLOPHOSPHOESTERASE"/>
    <property type="match status" value="1"/>
</dbReference>
<dbReference type="Proteomes" id="UP000662760">
    <property type="component" value="Segment"/>
</dbReference>